<proteinExistence type="predicted"/>
<feature type="domain" description="Metallo-beta-lactamase" evidence="1">
    <location>
        <begin position="10"/>
        <end position="209"/>
    </location>
</feature>
<protein>
    <submittedName>
        <fullName evidence="2">MBL fold metallo-hydrolase</fullName>
    </submittedName>
</protein>
<dbReference type="AlphaFoldDB" id="A0AAW8QZ73"/>
<dbReference type="PANTHER" id="PTHR42951">
    <property type="entry name" value="METALLO-BETA-LACTAMASE DOMAIN-CONTAINING"/>
    <property type="match status" value="1"/>
</dbReference>
<evidence type="ECO:0000313" key="3">
    <source>
        <dbReference type="Proteomes" id="UP001249020"/>
    </source>
</evidence>
<dbReference type="Gene3D" id="3.60.15.10">
    <property type="entry name" value="Ribonuclease Z/Hydroxyacylglutathione hydrolase-like"/>
    <property type="match status" value="1"/>
</dbReference>
<dbReference type="SMART" id="SM00849">
    <property type="entry name" value="Lactamase_B"/>
    <property type="match status" value="1"/>
</dbReference>
<gene>
    <name evidence="2" type="ORF">RM544_06885</name>
</gene>
<dbReference type="Proteomes" id="UP001249020">
    <property type="component" value="Unassembled WGS sequence"/>
</dbReference>
<reference evidence="2 3" key="1">
    <citation type="submission" date="2023-09" db="EMBL/GenBank/DDBJ databases">
        <authorList>
            <person name="Rey-Velasco X."/>
        </authorList>
    </citation>
    <scope>NUCLEOTIDE SEQUENCE [LARGE SCALE GENOMIC DNA]</scope>
    <source>
        <strain evidence="2 3">W409</strain>
    </source>
</reference>
<sequence length="257" mass="29718">MKIHRIKGFIQNIYLVEYPDKCMLLDGCSRADFTTVKAFFANTLKRPLSDLRIVVVTHMHPDHAGCAHHFRTATGCKIVSANKTTQWYRGLQGRLSHLMDIGLAYWVANKMKRPKRNIWYSPYLQPDYHLNDGDKIPEFDEWSVFETPGHTDRDLSVMHMPSKRIYVADLIVRVKKELSPPFPVHIPHLYKASLQKLERMQPNSVLMAHAEEISLDAEDYESLLTKAPETPETNQMAIKQMLKGYVSKNKLNLRNKS</sequence>
<dbReference type="EMBL" id="JAVRIE010000002">
    <property type="protein sequence ID" value="MDT0582257.1"/>
    <property type="molecule type" value="Genomic_DNA"/>
</dbReference>
<evidence type="ECO:0000259" key="1">
    <source>
        <dbReference type="SMART" id="SM00849"/>
    </source>
</evidence>
<keyword evidence="3" id="KW-1185">Reference proteome</keyword>
<organism evidence="2 3">
    <name type="scientific">Brumicola blandensis</name>
    <dbReference type="NCBI Taxonomy" id="3075611"/>
    <lineage>
        <taxon>Bacteria</taxon>
        <taxon>Pseudomonadati</taxon>
        <taxon>Pseudomonadota</taxon>
        <taxon>Gammaproteobacteria</taxon>
        <taxon>Alteromonadales</taxon>
        <taxon>Alteromonadaceae</taxon>
        <taxon>Brumicola</taxon>
    </lineage>
</organism>
<dbReference type="Pfam" id="PF00753">
    <property type="entry name" value="Lactamase_B"/>
    <property type="match status" value="1"/>
</dbReference>
<name>A0AAW8QZ73_9ALTE</name>
<accession>A0AAW8QZ73</accession>
<dbReference type="RefSeq" id="WP_311361031.1">
    <property type="nucleotide sequence ID" value="NZ_JAVRIE010000002.1"/>
</dbReference>
<dbReference type="InterPro" id="IPR050855">
    <property type="entry name" value="NDM-1-like"/>
</dbReference>
<dbReference type="InterPro" id="IPR036866">
    <property type="entry name" value="RibonucZ/Hydroxyglut_hydro"/>
</dbReference>
<dbReference type="InterPro" id="IPR001279">
    <property type="entry name" value="Metallo-B-lactamas"/>
</dbReference>
<dbReference type="SUPFAM" id="SSF56281">
    <property type="entry name" value="Metallo-hydrolase/oxidoreductase"/>
    <property type="match status" value="1"/>
</dbReference>
<comment type="caution">
    <text evidence="2">The sequence shown here is derived from an EMBL/GenBank/DDBJ whole genome shotgun (WGS) entry which is preliminary data.</text>
</comment>
<evidence type="ECO:0000313" key="2">
    <source>
        <dbReference type="EMBL" id="MDT0582257.1"/>
    </source>
</evidence>